<keyword evidence="3" id="KW-0240">DNA-directed RNA polymerase</keyword>
<comment type="similarity">
    <text evidence="2">Belongs to the eukaryotic RPA49/POLR1E RNA polymerase subunit family.</text>
</comment>
<protein>
    <submittedName>
        <fullName evidence="6">RNA polymerase I associated factor, A49-like protein</fullName>
    </submittedName>
</protein>
<dbReference type="GO" id="GO:0003677">
    <property type="term" value="F:DNA binding"/>
    <property type="evidence" value="ECO:0007669"/>
    <property type="project" value="InterPro"/>
</dbReference>
<keyword evidence="5" id="KW-0539">Nucleus</keyword>
<accession>A0A8H3MC16</accession>
<proteinExistence type="inferred from homology"/>
<dbReference type="GO" id="GO:0005730">
    <property type="term" value="C:nucleolus"/>
    <property type="evidence" value="ECO:0007669"/>
    <property type="project" value="UniProtKB-SubCell"/>
</dbReference>
<sequence>MIISKFWSFGIQKIQVLTSGMETDETNERIIRTLNKGEKRKLEVTLENDESSEPTPFIGNFTGLSPAPKELLYHAYERAANKHINVVGENEAVSLESSVQPNKLNEYLIAIYDKHSNTVTFRDASEIELTPVLKRLRAEQPKDPEPIQDYYTAKTALNKEFGSKKARLKIVTRERGEIDASQVRDLDKIAAEVDEKAKTKAIEEQEIMKEESNIIPIYDATTTDPSKVYKLEDIITPAEYDAIDIQALLKAKTEKDRLTLLPYSNSNYVKSRLIPSLTVRKVNHRRIKMLIYISYMMAFRIHAFNNVRTRKLMAEGLGNPPNIILDKLYERFVDRTFTKIGGNENFKFTLKNDQKLICYMLVLCLKLDDNYVNPEPISEDLGIPTTKLKVLFKGIGCSIRTLKDLEKKKTNWFTIDWHSFHSYVISASTVGKSEFHSNFDPDLEYSCLT</sequence>
<evidence type="ECO:0000256" key="4">
    <source>
        <dbReference type="ARBA" id="ARBA00023163"/>
    </source>
</evidence>
<evidence type="ECO:0000256" key="3">
    <source>
        <dbReference type="ARBA" id="ARBA00022478"/>
    </source>
</evidence>
<evidence type="ECO:0000256" key="5">
    <source>
        <dbReference type="ARBA" id="ARBA00023242"/>
    </source>
</evidence>
<dbReference type="GO" id="GO:0006351">
    <property type="term" value="P:DNA-templated transcription"/>
    <property type="evidence" value="ECO:0007669"/>
    <property type="project" value="InterPro"/>
</dbReference>
<evidence type="ECO:0000313" key="7">
    <source>
        <dbReference type="Proteomes" id="UP000615446"/>
    </source>
</evidence>
<evidence type="ECO:0000313" key="6">
    <source>
        <dbReference type="EMBL" id="GET01921.1"/>
    </source>
</evidence>
<evidence type="ECO:0000256" key="1">
    <source>
        <dbReference type="ARBA" id="ARBA00004604"/>
    </source>
</evidence>
<name>A0A8H3MC16_9GLOM</name>
<dbReference type="PANTHER" id="PTHR14440">
    <property type="entry name" value="DNA-DIRECTED RNA POLYMERASE I SUBUNIT RPA49"/>
    <property type="match status" value="1"/>
</dbReference>
<keyword evidence="4" id="KW-0804">Transcription</keyword>
<dbReference type="EMBL" id="BLAL01000303">
    <property type="protein sequence ID" value="GET01921.1"/>
    <property type="molecule type" value="Genomic_DNA"/>
</dbReference>
<dbReference type="OrthoDB" id="532500at2759"/>
<dbReference type="InterPro" id="IPR009668">
    <property type="entry name" value="RNA_pol-assoc_fac_A49-like"/>
</dbReference>
<gene>
    <name evidence="6" type="ORF">RCL2_002830300</name>
</gene>
<reference evidence="6" key="1">
    <citation type="submission" date="2019-10" db="EMBL/GenBank/DDBJ databases">
        <title>Conservation and host-specific expression of non-tandemly repeated heterogenous ribosome RNA gene in arbuscular mycorrhizal fungi.</title>
        <authorList>
            <person name="Maeda T."/>
            <person name="Kobayashi Y."/>
            <person name="Nakagawa T."/>
            <person name="Ezawa T."/>
            <person name="Yamaguchi K."/>
            <person name="Bino T."/>
            <person name="Nishimoto Y."/>
            <person name="Shigenobu S."/>
            <person name="Kawaguchi M."/>
        </authorList>
    </citation>
    <scope>NUCLEOTIDE SEQUENCE</scope>
    <source>
        <strain evidence="6">HR1</strain>
    </source>
</reference>
<dbReference type="AlphaFoldDB" id="A0A8H3MC16"/>
<dbReference type="Proteomes" id="UP000615446">
    <property type="component" value="Unassembled WGS sequence"/>
</dbReference>
<organism evidence="6 7">
    <name type="scientific">Rhizophagus clarus</name>
    <dbReference type="NCBI Taxonomy" id="94130"/>
    <lineage>
        <taxon>Eukaryota</taxon>
        <taxon>Fungi</taxon>
        <taxon>Fungi incertae sedis</taxon>
        <taxon>Mucoromycota</taxon>
        <taxon>Glomeromycotina</taxon>
        <taxon>Glomeromycetes</taxon>
        <taxon>Glomerales</taxon>
        <taxon>Glomeraceae</taxon>
        <taxon>Rhizophagus</taxon>
    </lineage>
</organism>
<comment type="caution">
    <text evidence="6">The sequence shown here is derived from an EMBL/GenBank/DDBJ whole genome shotgun (WGS) entry which is preliminary data.</text>
</comment>
<comment type="subcellular location">
    <subcellularLocation>
        <location evidence="1">Nucleus</location>
        <location evidence="1">Nucleolus</location>
    </subcellularLocation>
</comment>
<dbReference type="Pfam" id="PF06870">
    <property type="entry name" value="RNA_pol_I_A49"/>
    <property type="match status" value="1"/>
</dbReference>
<dbReference type="GO" id="GO:0000428">
    <property type="term" value="C:DNA-directed RNA polymerase complex"/>
    <property type="evidence" value="ECO:0007669"/>
    <property type="project" value="UniProtKB-KW"/>
</dbReference>
<evidence type="ECO:0000256" key="2">
    <source>
        <dbReference type="ARBA" id="ARBA00009430"/>
    </source>
</evidence>